<evidence type="ECO:0000313" key="2">
    <source>
        <dbReference type="Proteomes" id="UP000077875"/>
    </source>
</evidence>
<proteinExistence type="predicted"/>
<accession>A0A172YCH5</accession>
<evidence type="ECO:0008006" key="3">
    <source>
        <dbReference type="Google" id="ProtNLM"/>
    </source>
</evidence>
<evidence type="ECO:0000313" key="1">
    <source>
        <dbReference type="EMBL" id="ANF56928.1"/>
    </source>
</evidence>
<dbReference type="RefSeq" id="WP_027349484.1">
    <property type="nucleotide sequence ID" value="NZ_CP015243.1"/>
</dbReference>
<dbReference type="EMBL" id="CP015243">
    <property type="protein sequence ID" value="ANF56928.1"/>
    <property type="molecule type" value="Genomic_DNA"/>
</dbReference>
<dbReference type="InterPro" id="IPR025990">
    <property type="entry name" value="zinc_ribbon_bacterial"/>
</dbReference>
<gene>
    <name evidence="1" type="ORF">A5892_05145</name>
</gene>
<sequence length="67" mass="7452">MNEEMLLPVEVECPYCGAGFELVLDLSQSDHETVEDCYWCCSPISIEVRLGADGGLETLNLKRDDEA</sequence>
<keyword evidence="2" id="KW-1185">Reference proteome</keyword>
<organism evidence="1 2">
    <name type="scientific">Halotalea alkalilenta</name>
    <dbReference type="NCBI Taxonomy" id="376489"/>
    <lineage>
        <taxon>Bacteria</taxon>
        <taxon>Pseudomonadati</taxon>
        <taxon>Pseudomonadota</taxon>
        <taxon>Gammaproteobacteria</taxon>
        <taxon>Oceanospirillales</taxon>
        <taxon>Halomonadaceae</taxon>
        <taxon>Halotalea</taxon>
    </lineage>
</organism>
<dbReference type="Pfam" id="PF14255">
    <property type="entry name" value="Zn_ribbon_21"/>
    <property type="match status" value="1"/>
</dbReference>
<dbReference type="Proteomes" id="UP000077875">
    <property type="component" value="Chromosome"/>
</dbReference>
<name>A0A172YCH5_9GAMM</name>
<dbReference type="KEGG" id="haa:A5892_05145"/>
<protein>
    <recommendedName>
        <fullName evidence="3">CPXCG motif-containing cysteine-rich protein</fullName>
    </recommendedName>
</protein>
<dbReference type="AlphaFoldDB" id="A0A172YCH5"/>
<reference evidence="1 2" key="1">
    <citation type="submission" date="2016-04" db="EMBL/GenBank/DDBJ databases">
        <title>Complete Genome Sequence of Halotalea alkalilenta IHB B 13600.</title>
        <authorList>
            <person name="Swarnkar M.K."/>
            <person name="Sharma A."/>
            <person name="Kaushal K."/>
            <person name="Soni R."/>
            <person name="Rana S."/>
            <person name="Singh A.K."/>
            <person name="Gulati A."/>
        </authorList>
    </citation>
    <scope>NUCLEOTIDE SEQUENCE [LARGE SCALE GENOMIC DNA]</scope>
    <source>
        <strain evidence="1 2">IHB B 13600</strain>
    </source>
</reference>